<accession>A0A3G6J1Z7</accession>
<protein>
    <submittedName>
        <fullName evidence="2">Uncharacterized protein</fullName>
    </submittedName>
</protein>
<dbReference type="KEGG" id="cgk:CGERO_00310"/>
<name>A0A3G6J1Z7_9CORY</name>
<evidence type="ECO:0000313" key="3">
    <source>
        <dbReference type="Proteomes" id="UP000271587"/>
    </source>
</evidence>
<feature type="transmembrane region" description="Helical" evidence="1">
    <location>
        <begin position="72"/>
        <end position="89"/>
    </location>
</feature>
<feature type="transmembrane region" description="Helical" evidence="1">
    <location>
        <begin position="47"/>
        <end position="65"/>
    </location>
</feature>
<evidence type="ECO:0000313" key="2">
    <source>
        <dbReference type="EMBL" id="AZA10400.1"/>
    </source>
</evidence>
<dbReference type="EMBL" id="CP033897">
    <property type="protein sequence ID" value="AZA10400.1"/>
    <property type="molecule type" value="Genomic_DNA"/>
</dbReference>
<keyword evidence="1" id="KW-1133">Transmembrane helix</keyword>
<proteinExistence type="predicted"/>
<gene>
    <name evidence="2" type="ORF">CGERO_00310</name>
</gene>
<keyword evidence="1" id="KW-0812">Transmembrane</keyword>
<dbReference type="RefSeq" id="WP_123932699.1">
    <property type="nucleotide sequence ID" value="NZ_CP033897.1"/>
</dbReference>
<evidence type="ECO:0000256" key="1">
    <source>
        <dbReference type="SAM" id="Phobius"/>
    </source>
</evidence>
<feature type="transmembrane region" description="Helical" evidence="1">
    <location>
        <begin position="109"/>
        <end position="130"/>
    </location>
</feature>
<keyword evidence="1" id="KW-0472">Membrane</keyword>
<dbReference type="AlphaFoldDB" id="A0A3G6J1Z7"/>
<organism evidence="2 3">
    <name type="scientific">Corynebacterium gerontici</name>
    <dbReference type="NCBI Taxonomy" id="2079234"/>
    <lineage>
        <taxon>Bacteria</taxon>
        <taxon>Bacillati</taxon>
        <taxon>Actinomycetota</taxon>
        <taxon>Actinomycetes</taxon>
        <taxon>Mycobacteriales</taxon>
        <taxon>Corynebacteriaceae</taxon>
        <taxon>Corynebacterium</taxon>
    </lineage>
</organism>
<dbReference type="Proteomes" id="UP000271587">
    <property type="component" value="Chromosome"/>
</dbReference>
<sequence>MRLPRAKLLSLLAGDLPILLVLPVVDIFRLKVFPEYGDGPYPAYELIYNNVLFCCGLATLMMVWLGLSRGVAHSLLIYILLYVGLVMELDERIGFWPFTTFRDAGPRMRWPNIVFTVLVAFVALAFQTIFNGQSARALRLAEL</sequence>
<keyword evidence="3" id="KW-1185">Reference proteome</keyword>
<reference evidence="2 3" key="1">
    <citation type="submission" date="2018-11" db="EMBL/GenBank/DDBJ databases">
        <authorList>
            <person name="Kleinhagauer T."/>
            <person name="Glaeser S.P."/>
            <person name="Spergser J."/>
            <person name="Ruckert C."/>
            <person name="Kaempfer P."/>
            <person name="Busse H.-J."/>
        </authorList>
    </citation>
    <scope>NUCLEOTIDE SEQUENCE [LARGE SCALE GENOMIC DNA]</scope>
    <source>
        <strain evidence="2 3">W8</strain>
    </source>
</reference>